<dbReference type="PANTHER" id="PTHR33969">
    <property type="entry name" value="SEGREGATION AND CONDENSATION PROTEIN A"/>
    <property type="match status" value="1"/>
</dbReference>
<dbReference type="HAMAP" id="MF_01805">
    <property type="entry name" value="ScpA"/>
    <property type="match status" value="1"/>
</dbReference>
<comment type="caution">
    <text evidence="4">The sequence shown here is derived from an EMBL/GenBank/DDBJ whole genome shotgun (WGS) entry which is preliminary data.</text>
</comment>
<comment type="similarity">
    <text evidence="3">Belongs to the ScpA family.</text>
</comment>
<reference evidence="4" key="1">
    <citation type="journal article" date="2021" name="PeerJ">
        <title>Extensive microbial diversity within the chicken gut microbiome revealed by metagenomics and culture.</title>
        <authorList>
            <person name="Gilroy R."/>
            <person name="Ravi A."/>
            <person name="Getino M."/>
            <person name="Pursley I."/>
            <person name="Horton D.L."/>
            <person name="Alikhan N.F."/>
            <person name="Baker D."/>
            <person name="Gharbi K."/>
            <person name="Hall N."/>
            <person name="Watson M."/>
            <person name="Adriaenssens E.M."/>
            <person name="Foster-Nyarko E."/>
            <person name="Jarju S."/>
            <person name="Secka A."/>
            <person name="Antonio M."/>
            <person name="Oren A."/>
            <person name="Chaudhuri R.R."/>
            <person name="La Ragione R."/>
            <person name="Hildebrand F."/>
            <person name="Pallen M.J."/>
        </authorList>
    </citation>
    <scope>NUCLEOTIDE SEQUENCE</scope>
    <source>
        <strain evidence="4">1068</strain>
    </source>
</reference>
<evidence type="ECO:0000313" key="5">
    <source>
        <dbReference type="Proteomes" id="UP000824056"/>
    </source>
</evidence>
<organism evidence="4 5">
    <name type="scientific">Candidatus Blautia pullicola</name>
    <dbReference type="NCBI Taxonomy" id="2838498"/>
    <lineage>
        <taxon>Bacteria</taxon>
        <taxon>Bacillati</taxon>
        <taxon>Bacillota</taxon>
        <taxon>Clostridia</taxon>
        <taxon>Lachnospirales</taxon>
        <taxon>Lachnospiraceae</taxon>
        <taxon>Blautia</taxon>
    </lineage>
</organism>
<dbReference type="GO" id="GO:0005737">
    <property type="term" value="C:cytoplasm"/>
    <property type="evidence" value="ECO:0007669"/>
    <property type="project" value="UniProtKB-SubCell"/>
</dbReference>
<comment type="subcellular location">
    <subcellularLocation>
        <location evidence="3">Cytoplasm</location>
    </subcellularLocation>
    <text evidence="3">Associated with two foci at the outer edges of the nucleoid region in young cells, and at four foci within both cell halves in older cells.</text>
</comment>
<dbReference type="EMBL" id="DXBG01000111">
    <property type="protein sequence ID" value="HIZ65162.1"/>
    <property type="molecule type" value="Genomic_DNA"/>
</dbReference>
<dbReference type="InterPro" id="IPR003768">
    <property type="entry name" value="ScpA"/>
</dbReference>
<proteinExistence type="inferred from homology"/>
<evidence type="ECO:0000256" key="3">
    <source>
        <dbReference type="HAMAP-Rule" id="MF_01805"/>
    </source>
</evidence>
<dbReference type="GO" id="GO:0007059">
    <property type="term" value="P:chromosome segregation"/>
    <property type="evidence" value="ECO:0007669"/>
    <property type="project" value="UniProtKB-UniRule"/>
</dbReference>
<evidence type="ECO:0000256" key="2">
    <source>
        <dbReference type="ARBA" id="ARBA00044777"/>
    </source>
</evidence>
<dbReference type="InterPro" id="IPR023093">
    <property type="entry name" value="ScpA-like_C"/>
</dbReference>
<keyword evidence="3" id="KW-0131">Cell cycle</keyword>
<keyword evidence="3" id="KW-0963">Cytoplasm</keyword>
<dbReference type="AlphaFoldDB" id="A0A9D2FR43"/>
<dbReference type="GO" id="GO:0006260">
    <property type="term" value="P:DNA replication"/>
    <property type="evidence" value="ECO:0007669"/>
    <property type="project" value="UniProtKB-UniRule"/>
</dbReference>
<comment type="function">
    <text evidence="3">Participates in chromosomal partition during cell division. May act via the formation of a condensin-like complex containing Smc and ScpB that pull DNA away from mid-cell into both cell halves.</text>
</comment>
<evidence type="ECO:0000313" key="4">
    <source>
        <dbReference type="EMBL" id="HIZ65162.1"/>
    </source>
</evidence>
<dbReference type="Gene3D" id="6.10.250.2410">
    <property type="match status" value="1"/>
</dbReference>
<comment type="subunit">
    <text evidence="3">Component of a cohesin-like complex composed of ScpA, ScpB and the Smc homodimer, in which ScpA and ScpB bind to the head domain of Smc. The presence of the three proteins is required for the association of the complex with DNA.</text>
</comment>
<dbReference type="GO" id="GO:0051301">
    <property type="term" value="P:cell division"/>
    <property type="evidence" value="ECO:0007669"/>
    <property type="project" value="UniProtKB-KW"/>
</dbReference>
<keyword evidence="3" id="KW-0132">Cell division</keyword>
<keyword evidence="1 3" id="KW-0159">Chromosome partition</keyword>
<evidence type="ECO:0000256" key="1">
    <source>
        <dbReference type="ARBA" id="ARBA00022829"/>
    </source>
</evidence>
<reference evidence="4" key="2">
    <citation type="submission" date="2021-04" db="EMBL/GenBank/DDBJ databases">
        <authorList>
            <person name="Gilroy R."/>
        </authorList>
    </citation>
    <scope>NUCLEOTIDE SEQUENCE</scope>
    <source>
        <strain evidence="4">1068</strain>
    </source>
</reference>
<dbReference type="Proteomes" id="UP000824056">
    <property type="component" value="Unassembled WGS sequence"/>
</dbReference>
<accession>A0A9D2FR43</accession>
<sequence length="250" mass="29287">MGIPVKLQVFEGPLDLLLHLIEKNKVNIYDIPIVEITDQYMDYIHEMEREDLNIMSEFMVMAATLISIKCRMLLPKEVNEEGEEEDPRDELVRQLLEYKMYKYMSYELRDRMAEAAKNVYKLPSIPEEVLSYREPVEPEELLEGLSLGKLNQIFQSVMRRQEDKLDPIRSKFGKIEKEEVSLPDKMDEVEAYAYSHRTFSFRDLLKKQASKVQVIVTFLAILELMKTGKICISQRETFGEIYIETCPGRG</sequence>
<protein>
    <recommendedName>
        <fullName evidence="2 3">Segregation and condensation protein A</fullName>
    </recommendedName>
</protein>
<dbReference type="PANTHER" id="PTHR33969:SF2">
    <property type="entry name" value="SEGREGATION AND CONDENSATION PROTEIN A"/>
    <property type="match status" value="1"/>
</dbReference>
<name>A0A9D2FR43_9FIRM</name>
<dbReference type="Gene3D" id="1.10.10.580">
    <property type="entry name" value="Structural maintenance of chromosome 1. Chain E"/>
    <property type="match status" value="1"/>
</dbReference>
<dbReference type="Pfam" id="PF02616">
    <property type="entry name" value="SMC_ScpA"/>
    <property type="match status" value="1"/>
</dbReference>
<gene>
    <name evidence="3" type="primary">scpA</name>
    <name evidence="4" type="ORF">H9809_04555</name>
</gene>